<comment type="caution">
    <text evidence="2">The sequence shown here is derived from an EMBL/GenBank/DDBJ whole genome shotgun (WGS) entry which is preliminary data.</text>
</comment>
<dbReference type="AlphaFoldDB" id="A0A4C1XZ81"/>
<feature type="compositionally biased region" description="Polar residues" evidence="1">
    <location>
        <begin position="168"/>
        <end position="193"/>
    </location>
</feature>
<dbReference type="PANTHER" id="PTHR33273:SF2">
    <property type="entry name" value="ENDONUCLEASE_EXONUCLEASE_PHOSPHATASE DOMAIN-CONTAINING PROTEIN"/>
    <property type="match status" value="1"/>
</dbReference>
<dbReference type="Proteomes" id="UP000299102">
    <property type="component" value="Unassembled WGS sequence"/>
</dbReference>
<evidence type="ECO:0000313" key="2">
    <source>
        <dbReference type="EMBL" id="GBP67577.1"/>
    </source>
</evidence>
<keyword evidence="3" id="KW-1185">Reference proteome</keyword>
<accession>A0A4C1XZ81</accession>
<evidence type="ECO:0000256" key="1">
    <source>
        <dbReference type="SAM" id="MobiDB-lite"/>
    </source>
</evidence>
<sequence>MNYTKAVRVAEDKIKITVPDVETFRSLNKYLIDNKVQFHTYALDDVRKLKVVIRGVPEDINLDDIKSDLINQVCGLFDIRVEAPHKRGVSSQCHRCQRYGHASVNCHVQPRCVKCLVPHWTSECPLSKDSGDKPACANSGQEHTANYGGCPKAHKVVPKPTNRINKKLFNNKTSPPVKDTSNFPALSAKNSSKTIDDRPRTYAFFEPVGKETTP</sequence>
<reference evidence="2 3" key="1">
    <citation type="journal article" date="2019" name="Commun. Biol.">
        <title>The bagworm genome reveals a unique fibroin gene that provides high tensile strength.</title>
        <authorList>
            <person name="Kono N."/>
            <person name="Nakamura H."/>
            <person name="Ohtoshi R."/>
            <person name="Tomita M."/>
            <person name="Numata K."/>
            <person name="Arakawa K."/>
        </authorList>
    </citation>
    <scope>NUCLEOTIDE SEQUENCE [LARGE SCALE GENOMIC DNA]</scope>
</reference>
<organism evidence="2 3">
    <name type="scientific">Eumeta variegata</name>
    <name type="common">Bagworm moth</name>
    <name type="synonym">Eumeta japonica</name>
    <dbReference type="NCBI Taxonomy" id="151549"/>
    <lineage>
        <taxon>Eukaryota</taxon>
        <taxon>Metazoa</taxon>
        <taxon>Ecdysozoa</taxon>
        <taxon>Arthropoda</taxon>
        <taxon>Hexapoda</taxon>
        <taxon>Insecta</taxon>
        <taxon>Pterygota</taxon>
        <taxon>Neoptera</taxon>
        <taxon>Endopterygota</taxon>
        <taxon>Lepidoptera</taxon>
        <taxon>Glossata</taxon>
        <taxon>Ditrysia</taxon>
        <taxon>Tineoidea</taxon>
        <taxon>Psychidae</taxon>
        <taxon>Oiketicinae</taxon>
        <taxon>Eumeta</taxon>
    </lineage>
</organism>
<proteinExistence type="predicted"/>
<gene>
    <name evidence="2" type="primary">ORF1</name>
    <name evidence="2" type="ORF">EVAR_98631_1</name>
</gene>
<feature type="region of interest" description="Disordered" evidence="1">
    <location>
        <begin position="166"/>
        <end position="199"/>
    </location>
</feature>
<evidence type="ECO:0000313" key="3">
    <source>
        <dbReference type="Proteomes" id="UP000299102"/>
    </source>
</evidence>
<dbReference type="PANTHER" id="PTHR33273">
    <property type="entry name" value="DOMAIN-CONTAINING PROTEIN, PUTATIVE-RELATED"/>
    <property type="match status" value="1"/>
</dbReference>
<dbReference type="OrthoDB" id="8123886at2759"/>
<dbReference type="EMBL" id="BGZK01000987">
    <property type="protein sequence ID" value="GBP67577.1"/>
    <property type="molecule type" value="Genomic_DNA"/>
</dbReference>
<protein>
    <submittedName>
        <fullName evidence="2">Nucleic-acid-binding protein from transposon X-element</fullName>
    </submittedName>
</protein>
<name>A0A4C1XZ81_EUMVA</name>